<dbReference type="InterPro" id="IPR000298">
    <property type="entry name" value="Cyt_c_oxidase-like_su3"/>
</dbReference>
<keyword evidence="4 8" id="KW-0812">Transmembrane</keyword>
<evidence type="ECO:0000256" key="3">
    <source>
        <dbReference type="ARBA" id="ARBA00022475"/>
    </source>
</evidence>
<dbReference type="PROSITE" id="PS50253">
    <property type="entry name" value="COX3"/>
    <property type="match status" value="1"/>
</dbReference>
<evidence type="ECO:0000256" key="6">
    <source>
        <dbReference type="ARBA" id="ARBA00023002"/>
    </source>
</evidence>
<dbReference type="GO" id="GO:0019646">
    <property type="term" value="P:aerobic electron transport chain"/>
    <property type="evidence" value="ECO:0007669"/>
    <property type="project" value="InterPro"/>
</dbReference>
<keyword evidence="6" id="KW-0560">Oxidoreductase</keyword>
<reference evidence="12" key="1">
    <citation type="submission" date="2016-11" db="EMBL/GenBank/DDBJ databases">
        <authorList>
            <person name="Varghese N."/>
            <person name="Submissions S."/>
        </authorList>
    </citation>
    <scope>NUCLEOTIDE SEQUENCE [LARGE SCALE GENOMIC DNA]</scope>
    <source>
        <strain evidence="12">USBA-503</strain>
    </source>
</reference>
<dbReference type="Proteomes" id="UP000184016">
    <property type="component" value="Unassembled WGS sequence"/>
</dbReference>
<keyword evidence="3" id="KW-1003">Cell membrane</keyword>
<feature type="transmembrane region" description="Helical" evidence="9">
    <location>
        <begin position="35"/>
        <end position="57"/>
    </location>
</feature>
<evidence type="ECO:0000313" key="12">
    <source>
        <dbReference type="Proteomes" id="UP000184016"/>
    </source>
</evidence>
<evidence type="ECO:0000256" key="4">
    <source>
        <dbReference type="ARBA" id="ARBA00022692"/>
    </source>
</evidence>
<dbReference type="Pfam" id="PF00510">
    <property type="entry name" value="COX3"/>
    <property type="match status" value="1"/>
</dbReference>
<dbReference type="GO" id="GO:0004129">
    <property type="term" value="F:cytochrome-c oxidase activity"/>
    <property type="evidence" value="ECO:0007669"/>
    <property type="project" value="InterPro"/>
</dbReference>
<dbReference type="EMBL" id="FRAF01000025">
    <property type="protein sequence ID" value="SHK87467.1"/>
    <property type="molecule type" value="Genomic_DNA"/>
</dbReference>
<dbReference type="SUPFAM" id="SSF81452">
    <property type="entry name" value="Cytochrome c oxidase subunit III-like"/>
    <property type="match status" value="1"/>
</dbReference>
<protein>
    <submittedName>
        <fullName evidence="11">Cytochrome aa3 quinol oxidase subunit 3</fullName>
    </submittedName>
</protein>
<dbReference type="PANTHER" id="PTHR11403:SF2">
    <property type="entry name" value="CYTOCHROME BO(3) UBIQUINOL OXIDASE SUBUNIT 3"/>
    <property type="match status" value="1"/>
</dbReference>
<dbReference type="AlphaFoldDB" id="A0A1M6W1C6"/>
<keyword evidence="5 9" id="KW-1133">Transmembrane helix</keyword>
<feature type="domain" description="Heme-copper oxidase subunit III family profile" evidence="10">
    <location>
        <begin position="35"/>
        <end position="211"/>
    </location>
</feature>
<dbReference type="FunFam" id="1.20.120.80:FF:000001">
    <property type="entry name" value="Cytochrome (Ubi)quinol oxidase subunit III"/>
    <property type="match status" value="1"/>
</dbReference>
<evidence type="ECO:0000256" key="2">
    <source>
        <dbReference type="ARBA" id="ARBA00010581"/>
    </source>
</evidence>
<comment type="subcellular location">
    <subcellularLocation>
        <location evidence="1 8">Cell membrane</location>
        <topology evidence="1 8">Multi-pass membrane protein</topology>
    </subcellularLocation>
</comment>
<sequence>MSYQMEGHLNLEHDHHIDTSKPMEYSTEDGSLRIFGFWVFLGSDLVLFSCLFTMYILLFRNTAGGFTSQQLYDYPTFLSETFLLLTSSFTCGLATYSMRRGWKNAVIGWLIVTVLLGLGFIGFEVSEFLKYVHMGATISKSAFLSSFFILVGTHGCHVSLGILWLTSIIIQVARRGLNPVTTRKIFISGLYWHFLDVAWIFIFTVVYFMGKVL</sequence>
<evidence type="ECO:0000256" key="8">
    <source>
        <dbReference type="RuleBase" id="RU003376"/>
    </source>
</evidence>
<dbReference type="GO" id="GO:0016491">
    <property type="term" value="F:oxidoreductase activity"/>
    <property type="evidence" value="ECO:0007669"/>
    <property type="project" value="UniProtKB-KW"/>
</dbReference>
<dbReference type="InterPro" id="IPR033946">
    <property type="entry name" value="Ubiquinol_oxase_su3_dom"/>
</dbReference>
<dbReference type="STRING" id="1830138.SAMN05443507_12523"/>
<dbReference type="CDD" id="cd02863">
    <property type="entry name" value="Ubiquinol_oxidase_III"/>
    <property type="match status" value="1"/>
</dbReference>
<dbReference type="InterPro" id="IPR024791">
    <property type="entry name" value="Cyt_c/ubiquinol_Oxase_su3"/>
</dbReference>
<comment type="similarity">
    <text evidence="2 8">Belongs to the cytochrome c oxidase subunit 3 family.</text>
</comment>
<proteinExistence type="inferred from homology"/>
<dbReference type="InterPro" id="IPR013833">
    <property type="entry name" value="Cyt_c_oxidase_su3_a-hlx"/>
</dbReference>
<dbReference type="PANTHER" id="PTHR11403">
    <property type="entry name" value="CYTOCHROME C OXIDASE SUBUNIT III"/>
    <property type="match status" value="1"/>
</dbReference>
<gene>
    <name evidence="11" type="ORF">SAMN05443507_12523</name>
</gene>
<evidence type="ECO:0000256" key="5">
    <source>
        <dbReference type="ARBA" id="ARBA00022989"/>
    </source>
</evidence>
<keyword evidence="12" id="KW-1185">Reference proteome</keyword>
<name>A0A1M6W1C6_9BACL</name>
<feature type="transmembrane region" description="Helical" evidence="9">
    <location>
        <begin position="77"/>
        <end position="98"/>
    </location>
</feature>
<organism evidence="11 12">
    <name type="scientific">Alicyclobacillus tolerans</name>
    <dbReference type="NCBI Taxonomy" id="90970"/>
    <lineage>
        <taxon>Bacteria</taxon>
        <taxon>Bacillati</taxon>
        <taxon>Bacillota</taxon>
        <taxon>Bacilli</taxon>
        <taxon>Bacillales</taxon>
        <taxon>Alicyclobacillaceae</taxon>
        <taxon>Alicyclobacillus</taxon>
    </lineage>
</organism>
<keyword evidence="7 9" id="KW-0472">Membrane</keyword>
<evidence type="ECO:0000256" key="7">
    <source>
        <dbReference type="ARBA" id="ARBA00023136"/>
    </source>
</evidence>
<evidence type="ECO:0000259" key="10">
    <source>
        <dbReference type="PROSITE" id="PS50253"/>
    </source>
</evidence>
<accession>A0A1M6W1C6</accession>
<dbReference type="Gene3D" id="1.20.120.80">
    <property type="entry name" value="Cytochrome c oxidase, subunit III, four-helix bundle"/>
    <property type="match status" value="1"/>
</dbReference>
<evidence type="ECO:0000256" key="1">
    <source>
        <dbReference type="ARBA" id="ARBA00004651"/>
    </source>
</evidence>
<feature type="transmembrane region" description="Helical" evidence="9">
    <location>
        <begin position="105"/>
        <end position="123"/>
    </location>
</feature>
<dbReference type="GO" id="GO:0005886">
    <property type="term" value="C:plasma membrane"/>
    <property type="evidence" value="ECO:0007669"/>
    <property type="project" value="UniProtKB-SubCell"/>
</dbReference>
<evidence type="ECO:0000313" key="11">
    <source>
        <dbReference type="EMBL" id="SHK87467.1"/>
    </source>
</evidence>
<feature type="transmembrane region" description="Helical" evidence="9">
    <location>
        <begin position="143"/>
        <end position="170"/>
    </location>
</feature>
<evidence type="ECO:0000256" key="9">
    <source>
        <dbReference type="SAM" id="Phobius"/>
    </source>
</evidence>
<dbReference type="InterPro" id="IPR035973">
    <property type="entry name" value="Cyt_c_oxidase_su3-like_sf"/>
</dbReference>
<feature type="transmembrane region" description="Helical" evidence="9">
    <location>
        <begin position="190"/>
        <end position="210"/>
    </location>
</feature>